<dbReference type="AlphaFoldDB" id="A0A1V6RM16"/>
<protein>
    <submittedName>
        <fullName evidence="1">Uncharacterized protein</fullName>
    </submittedName>
</protein>
<evidence type="ECO:0000313" key="1">
    <source>
        <dbReference type="EMBL" id="OQE02676.1"/>
    </source>
</evidence>
<organism evidence="1 2">
    <name type="scientific">Penicillium vulpinum</name>
    <dbReference type="NCBI Taxonomy" id="29845"/>
    <lineage>
        <taxon>Eukaryota</taxon>
        <taxon>Fungi</taxon>
        <taxon>Dikarya</taxon>
        <taxon>Ascomycota</taxon>
        <taxon>Pezizomycotina</taxon>
        <taxon>Eurotiomycetes</taxon>
        <taxon>Eurotiomycetidae</taxon>
        <taxon>Eurotiales</taxon>
        <taxon>Aspergillaceae</taxon>
        <taxon>Penicillium</taxon>
    </lineage>
</organism>
<sequence>MPDEASNAQPGADTVLTDESWWPQGKYWRASTPFEPTLWASNAKLCNCPEHGKNSWPAEHAIFHIPNCAKRCPYCPWKTNRNGKGDNPASNLRRHIRQYYIIDEADIFPCLQVYRSCFDPSMGVT</sequence>
<reference evidence="2" key="1">
    <citation type="journal article" date="2017" name="Nat. Microbiol.">
        <title>Global analysis of biosynthetic gene clusters reveals vast potential of secondary metabolite production in Penicillium species.</title>
        <authorList>
            <person name="Nielsen J.C."/>
            <person name="Grijseels S."/>
            <person name="Prigent S."/>
            <person name="Ji B."/>
            <person name="Dainat J."/>
            <person name="Nielsen K.F."/>
            <person name="Frisvad J.C."/>
            <person name="Workman M."/>
            <person name="Nielsen J."/>
        </authorList>
    </citation>
    <scope>NUCLEOTIDE SEQUENCE [LARGE SCALE GENOMIC DNA]</scope>
    <source>
        <strain evidence="2">IBT 29486</strain>
    </source>
</reference>
<accession>A0A1V6RM16</accession>
<dbReference type="Proteomes" id="UP000191518">
    <property type="component" value="Unassembled WGS sequence"/>
</dbReference>
<gene>
    <name evidence="1" type="ORF">PENVUL_c039G04349</name>
</gene>
<evidence type="ECO:0000313" key="2">
    <source>
        <dbReference type="Proteomes" id="UP000191518"/>
    </source>
</evidence>
<dbReference type="EMBL" id="MDYP01000039">
    <property type="protein sequence ID" value="OQE02676.1"/>
    <property type="molecule type" value="Genomic_DNA"/>
</dbReference>
<comment type="caution">
    <text evidence="1">The sequence shown here is derived from an EMBL/GenBank/DDBJ whole genome shotgun (WGS) entry which is preliminary data.</text>
</comment>
<keyword evidence="2" id="KW-1185">Reference proteome</keyword>
<name>A0A1V6RM16_9EURO</name>
<proteinExistence type="predicted"/>